<dbReference type="InterPro" id="IPR001387">
    <property type="entry name" value="Cro/C1-type_HTH"/>
</dbReference>
<reference evidence="2" key="1">
    <citation type="submission" date="2009-07" db="EMBL/GenBank/DDBJ databases">
        <authorList>
            <person name="Koepke M."/>
            <person name="Hujer S."/>
            <person name="Held C."/>
            <person name="Wiezer A."/>
            <person name="Liesegang H."/>
            <person name="Ehrenreich A."/>
            <person name="Gottschalk G."/>
            <person name="Duerre P."/>
        </authorList>
    </citation>
    <scope>NUCLEOTIDE SEQUENCE</scope>
    <source>
        <strain evidence="2">DSM 13528</strain>
    </source>
</reference>
<organism evidence="2 4">
    <name type="scientific">Clostridium ljungdahlii (strain ATCC 55383 / DSM 13528 / PETC)</name>
    <dbReference type="NCBI Taxonomy" id="748727"/>
    <lineage>
        <taxon>Bacteria</taxon>
        <taxon>Bacillati</taxon>
        <taxon>Bacillota</taxon>
        <taxon>Clostridia</taxon>
        <taxon>Eubacteriales</taxon>
        <taxon>Clostridiaceae</taxon>
        <taxon>Clostridium</taxon>
    </lineage>
</organism>
<reference evidence="3 5" key="3">
    <citation type="journal article" date="2016" name="Biotechnol. Bioeng.">
        <title>Traits of selected Clostridium strains for syngas fermentation to ethanol.</title>
        <authorList>
            <person name="Martin M.E."/>
            <person name="Richter H."/>
            <person name="Saha S."/>
            <person name="Angenent L.T."/>
        </authorList>
    </citation>
    <scope>NUCLEOTIDE SEQUENCE [LARGE SCALE GENOMIC DNA]</scope>
    <source>
        <strain evidence="3 5">PETC</strain>
    </source>
</reference>
<reference evidence="2 4" key="2">
    <citation type="journal article" date="2010" name="Proc. Natl. Acad. Sci. U.S.A.">
        <title>Clostridium ljungdahlii represents a microbial production platform based on syngas.</title>
        <authorList>
            <person name="Kopke M."/>
            <person name="Held C."/>
            <person name="Hujer S."/>
            <person name="Liesegang H."/>
            <person name="Wiezer A."/>
            <person name="Wollherr A."/>
            <person name="Ehrenreich A."/>
            <person name="Liebl W."/>
            <person name="Gottschalk G."/>
            <person name="Durre P."/>
        </authorList>
    </citation>
    <scope>NUCLEOTIDE SEQUENCE [LARGE SCALE GENOMIC DNA]</scope>
    <source>
        <strain evidence="4">ATCC 55383 / DSM 13528 / PETC</strain>
        <strain evidence="2">DSM 13528</strain>
    </source>
</reference>
<name>D8GU59_CLOLD</name>
<dbReference type="HOGENOM" id="CLU_066192_31_3_9"/>
<dbReference type="InterPro" id="IPR010982">
    <property type="entry name" value="Lambda_DNA-bd_dom_sf"/>
</dbReference>
<evidence type="ECO:0000259" key="1">
    <source>
        <dbReference type="Pfam" id="PF13443"/>
    </source>
</evidence>
<gene>
    <name evidence="2" type="ordered locus">CLJU_c16580</name>
    <name evidence="3" type="ORF">WX45_01922</name>
</gene>
<dbReference type="AlphaFoldDB" id="D8GU59"/>
<dbReference type="Pfam" id="PF13443">
    <property type="entry name" value="HTH_26"/>
    <property type="match status" value="1"/>
</dbReference>
<evidence type="ECO:0000313" key="2">
    <source>
        <dbReference type="EMBL" id="ADK14722.1"/>
    </source>
</evidence>
<dbReference type="Proteomes" id="UP000001656">
    <property type="component" value="Chromosome"/>
</dbReference>
<evidence type="ECO:0000313" key="5">
    <source>
        <dbReference type="Proteomes" id="UP000077020"/>
    </source>
</evidence>
<keyword evidence="5" id="KW-1185">Reference proteome</keyword>
<dbReference type="RefSeq" id="WP_013238319.1">
    <property type="nucleotide sequence ID" value="NC_014328.1"/>
</dbReference>
<dbReference type="EMBL" id="LITS01000029">
    <property type="protein sequence ID" value="OAA84078.1"/>
    <property type="molecule type" value="Genomic_DNA"/>
</dbReference>
<dbReference type="PATRIC" id="fig|748727.19.peg.2325"/>
<dbReference type="GO" id="GO:0003677">
    <property type="term" value="F:DNA binding"/>
    <property type="evidence" value="ECO:0007669"/>
    <property type="project" value="InterPro"/>
</dbReference>
<dbReference type="Proteomes" id="UP000077020">
    <property type="component" value="Unassembled WGS sequence"/>
</dbReference>
<dbReference type="EMBL" id="CP001666">
    <property type="protein sequence ID" value="ADK14722.1"/>
    <property type="molecule type" value="Genomic_DNA"/>
</dbReference>
<evidence type="ECO:0000313" key="3">
    <source>
        <dbReference type="EMBL" id="OAA84078.1"/>
    </source>
</evidence>
<protein>
    <submittedName>
        <fullName evidence="2">Putative phage-related transcriptional factor</fullName>
    </submittedName>
</protein>
<feature type="domain" description="HTH cro/C1-type" evidence="1">
    <location>
        <begin position="6"/>
        <end position="55"/>
    </location>
</feature>
<dbReference type="OrthoDB" id="9804186at2"/>
<sequence>MIKIYISDLLGKYKKNQAWLAQETGIRPASISNFYYEKVKRIELDQLEAIYKAFKQLDKNIKFTDIINIVDNEEKAKD</sequence>
<accession>D8GU59</accession>
<proteinExistence type="predicted"/>
<dbReference type="SUPFAM" id="SSF47413">
    <property type="entry name" value="lambda repressor-like DNA-binding domains"/>
    <property type="match status" value="1"/>
</dbReference>
<dbReference type="KEGG" id="clj:CLJU_c16580"/>
<evidence type="ECO:0000313" key="4">
    <source>
        <dbReference type="Proteomes" id="UP000001656"/>
    </source>
</evidence>
<dbReference type="eggNOG" id="ENOG503243X">
    <property type="taxonomic scope" value="Bacteria"/>
</dbReference>